<evidence type="ECO:0000313" key="3">
    <source>
        <dbReference type="EMBL" id="KAL2346562.1"/>
    </source>
</evidence>
<sequence length="209" mass="23398">MGRRVPVETLSLIHPLIYLSFLAAGFAATMAIITAMCSVRFRRKPPSSDPAPPEASPSAEAENENDKVSNNDSKENEEEEVEVKELPLPPALQPKDPLIAERMKRVRSERKAPMSLSMKMPRSLSVARNWERHKEANNNKGNIEGKLRPEDSVWMKTIILGEKCVPDEESDAVIYQGKGKRIAAYHTKRHSIASFLDTDALDQNTHTNP</sequence>
<protein>
    <recommendedName>
        <fullName evidence="5">Transmembrane protein</fullName>
    </recommendedName>
</protein>
<keyword evidence="2" id="KW-1133">Transmembrane helix</keyword>
<evidence type="ECO:0000256" key="1">
    <source>
        <dbReference type="SAM" id="MobiDB-lite"/>
    </source>
</evidence>
<comment type="caution">
    <text evidence="3">The sequence shown here is derived from an EMBL/GenBank/DDBJ whole genome shotgun (WGS) entry which is preliminary data.</text>
</comment>
<feature type="region of interest" description="Disordered" evidence="1">
    <location>
        <begin position="43"/>
        <end position="98"/>
    </location>
</feature>
<gene>
    <name evidence="3" type="ORF">Fmac_000562</name>
</gene>
<evidence type="ECO:0000313" key="4">
    <source>
        <dbReference type="Proteomes" id="UP001603857"/>
    </source>
</evidence>
<accession>A0ABD1NFW0</accession>
<reference evidence="3 4" key="1">
    <citation type="submission" date="2024-08" db="EMBL/GenBank/DDBJ databases">
        <title>Insights into the chromosomal genome structure of Flemingia macrophylla.</title>
        <authorList>
            <person name="Ding Y."/>
            <person name="Zhao Y."/>
            <person name="Bi W."/>
            <person name="Wu M."/>
            <person name="Zhao G."/>
            <person name="Gong Y."/>
            <person name="Li W."/>
            <person name="Zhang P."/>
        </authorList>
    </citation>
    <scope>NUCLEOTIDE SEQUENCE [LARGE SCALE GENOMIC DNA]</scope>
    <source>
        <strain evidence="3">DYQJB</strain>
        <tissue evidence="3">Leaf</tissue>
    </source>
</reference>
<evidence type="ECO:0000256" key="2">
    <source>
        <dbReference type="SAM" id="Phobius"/>
    </source>
</evidence>
<dbReference type="PANTHER" id="PTHR36801:SF3">
    <property type="entry name" value="OS06G0150300 PROTEIN"/>
    <property type="match status" value="1"/>
</dbReference>
<name>A0ABD1NFW0_9FABA</name>
<dbReference type="PANTHER" id="PTHR36801">
    <property type="entry name" value="OS06G0150200 PROTEIN"/>
    <property type="match status" value="1"/>
</dbReference>
<keyword evidence="4" id="KW-1185">Reference proteome</keyword>
<dbReference type="EMBL" id="JBGMDY010000001">
    <property type="protein sequence ID" value="KAL2346562.1"/>
    <property type="molecule type" value="Genomic_DNA"/>
</dbReference>
<feature type="compositionally biased region" description="Basic and acidic residues" evidence="1">
    <location>
        <begin position="64"/>
        <end position="74"/>
    </location>
</feature>
<proteinExistence type="predicted"/>
<evidence type="ECO:0008006" key="5">
    <source>
        <dbReference type="Google" id="ProtNLM"/>
    </source>
</evidence>
<keyword evidence="2" id="KW-0812">Transmembrane</keyword>
<keyword evidence="2" id="KW-0472">Membrane</keyword>
<dbReference type="Proteomes" id="UP001603857">
    <property type="component" value="Unassembled WGS sequence"/>
</dbReference>
<dbReference type="AlphaFoldDB" id="A0ABD1NFW0"/>
<feature type="transmembrane region" description="Helical" evidence="2">
    <location>
        <begin position="12"/>
        <end position="37"/>
    </location>
</feature>
<organism evidence="3 4">
    <name type="scientific">Flemingia macrophylla</name>
    <dbReference type="NCBI Taxonomy" id="520843"/>
    <lineage>
        <taxon>Eukaryota</taxon>
        <taxon>Viridiplantae</taxon>
        <taxon>Streptophyta</taxon>
        <taxon>Embryophyta</taxon>
        <taxon>Tracheophyta</taxon>
        <taxon>Spermatophyta</taxon>
        <taxon>Magnoliopsida</taxon>
        <taxon>eudicotyledons</taxon>
        <taxon>Gunneridae</taxon>
        <taxon>Pentapetalae</taxon>
        <taxon>rosids</taxon>
        <taxon>fabids</taxon>
        <taxon>Fabales</taxon>
        <taxon>Fabaceae</taxon>
        <taxon>Papilionoideae</taxon>
        <taxon>50 kb inversion clade</taxon>
        <taxon>NPAAA clade</taxon>
        <taxon>indigoferoid/millettioid clade</taxon>
        <taxon>Phaseoleae</taxon>
        <taxon>Flemingia</taxon>
    </lineage>
</organism>